<proteinExistence type="predicted"/>
<dbReference type="OMA" id="RFPQLWA"/>
<dbReference type="PANTHER" id="PTHR46331:SF2">
    <property type="entry name" value="VALACYCLOVIR HYDROLASE"/>
    <property type="match status" value="1"/>
</dbReference>
<dbReference type="PRINTS" id="PR00111">
    <property type="entry name" value="ABHYDROLASE"/>
</dbReference>
<organism evidence="2 3">
    <name type="scientific">Cimex lectularius</name>
    <name type="common">Bed bug</name>
    <name type="synonym">Acanthia lectularia</name>
    <dbReference type="NCBI Taxonomy" id="79782"/>
    <lineage>
        <taxon>Eukaryota</taxon>
        <taxon>Metazoa</taxon>
        <taxon>Ecdysozoa</taxon>
        <taxon>Arthropoda</taxon>
        <taxon>Hexapoda</taxon>
        <taxon>Insecta</taxon>
        <taxon>Pterygota</taxon>
        <taxon>Neoptera</taxon>
        <taxon>Paraneoptera</taxon>
        <taxon>Hemiptera</taxon>
        <taxon>Heteroptera</taxon>
        <taxon>Panheteroptera</taxon>
        <taxon>Cimicomorpha</taxon>
        <taxon>Cimicidae</taxon>
        <taxon>Cimex</taxon>
    </lineage>
</organism>
<dbReference type="InterPro" id="IPR029058">
    <property type="entry name" value="AB_hydrolase_fold"/>
</dbReference>
<dbReference type="KEGG" id="clec:106662300"/>
<accession>A0A8I6TDN7</accession>
<dbReference type="AlphaFoldDB" id="A0A8I6TDN7"/>
<dbReference type="Gene3D" id="3.40.50.1820">
    <property type="entry name" value="alpha/beta hydrolase"/>
    <property type="match status" value="1"/>
</dbReference>
<dbReference type="PANTHER" id="PTHR46331">
    <property type="entry name" value="VALACYCLOVIR HYDROLASE"/>
    <property type="match status" value="1"/>
</dbReference>
<dbReference type="GeneID" id="106662300"/>
<reference evidence="2" key="1">
    <citation type="submission" date="2022-01" db="UniProtKB">
        <authorList>
            <consortium name="EnsemblMetazoa"/>
        </authorList>
    </citation>
    <scope>IDENTIFICATION</scope>
</reference>
<feature type="domain" description="AB hydrolase-1" evidence="1">
    <location>
        <begin position="47"/>
        <end position="178"/>
    </location>
</feature>
<evidence type="ECO:0000313" key="3">
    <source>
        <dbReference type="Proteomes" id="UP000494040"/>
    </source>
</evidence>
<keyword evidence="3" id="KW-1185">Reference proteome</keyword>
<dbReference type="EnsemblMetazoa" id="XM_014386308.2">
    <property type="protein sequence ID" value="XP_014241794.1"/>
    <property type="gene ID" value="LOC106662300"/>
</dbReference>
<dbReference type="GO" id="GO:0017171">
    <property type="term" value="F:serine hydrolase activity"/>
    <property type="evidence" value="ECO:0007669"/>
    <property type="project" value="TreeGrafter"/>
</dbReference>
<dbReference type="SUPFAM" id="SSF53474">
    <property type="entry name" value="alpha/beta-Hydrolases"/>
    <property type="match status" value="1"/>
</dbReference>
<name>A0A8I6TDN7_CIMLE</name>
<sequence length="277" mass="31256">MQRILRVFRNSVFIRGMSNMSVKYEEKLASINGSCINYLKAGNGENTVFCLPGALGTIWSDFKPQVEFLCNHMTVVAWDPPGYGKSRPPPRDFSGHFFERDADAGACLMEHLGIKKFSILGWSDGGITGLIIAGKYAERVDKTIVWGANAYVTDADINLYEGIRDTSKWSEKMRAPLEAAYGKENLSKMMSDWVEAMIRYRNSEGGDICKTHLPMITSKTLIVHGDKDPLVPSEHPKYLMETISKAAYHNFPDGKHNLHLRYSQEFNTLVRDFICDN</sequence>
<dbReference type="RefSeq" id="XP_014241794.1">
    <property type="nucleotide sequence ID" value="XM_014386308.2"/>
</dbReference>
<protein>
    <recommendedName>
        <fullName evidence="1">AB hydrolase-1 domain-containing protein</fullName>
    </recommendedName>
</protein>
<evidence type="ECO:0000259" key="1">
    <source>
        <dbReference type="Pfam" id="PF00561"/>
    </source>
</evidence>
<evidence type="ECO:0000313" key="2">
    <source>
        <dbReference type="EnsemblMetazoa" id="XP_014241794.1"/>
    </source>
</evidence>
<dbReference type="InterPro" id="IPR000073">
    <property type="entry name" value="AB_hydrolase_1"/>
</dbReference>
<dbReference type="OrthoDB" id="19657at2759"/>
<dbReference type="Proteomes" id="UP000494040">
    <property type="component" value="Unassembled WGS sequence"/>
</dbReference>
<dbReference type="Pfam" id="PF00561">
    <property type="entry name" value="Abhydrolase_1"/>
    <property type="match status" value="1"/>
</dbReference>